<dbReference type="EMBL" id="JAIWYP010000010">
    <property type="protein sequence ID" value="KAH3750506.1"/>
    <property type="molecule type" value="Genomic_DNA"/>
</dbReference>
<sequence>MLFTHSRFNFASERERVNAYLRWLCGHLDACLQDGDGELRVWTEAEPEPELRVRFLHLQLLHQLVQLRHPAEGQVAVCKEYPDTLQEREREISVTFISPAEGQVTVGQEYPVTLQEREMENKCYIYMSS</sequence>
<evidence type="ECO:0000313" key="2">
    <source>
        <dbReference type="Proteomes" id="UP000828390"/>
    </source>
</evidence>
<keyword evidence="2" id="KW-1185">Reference proteome</keyword>
<protein>
    <submittedName>
        <fullName evidence="1">Uncharacterized protein</fullName>
    </submittedName>
</protein>
<reference evidence="1" key="2">
    <citation type="submission" date="2020-11" db="EMBL/GenBank/DDBJ databases">
        <authorList>
            <person name="McCartney M.A."/>
            <person name="Auch B."/>
            <person name="Kono T."/>
            <person name="Mallez S."/>
            <person name="Becker A."/>
            <person name="Gohl D.M."/>
            <person name="Silverstein K.A.T."/>
            <person name="Koren S."/>
            <person name="Bechman K.B."/>
            <person name="Herman A."/>
            <person name="Abrahante J.E."/>
            <person name="Garbe J."/>
        </authorList>
    </citation>
    <scope>NUCLEOTIDE SEQUENCE</scope>
    <source>
        <strain evidence="1">Duluth1</strain>
        <tissue evidence="1">Whole animal</tissue>
    </source>
</reference>
<accession>A0A9D4I556</accession>
<proteinExistence type="predicted"/>
<organism evidence="1 2">
    <name type="scientific">Dreissena polymorpha</name>
    <name type="common">Zebra mussel</name>
    <name type="synonym">Mytilus polymorpha</name>
    <dbReference type="NCBI Taxonomy" id="45954"/>
    <lineage>
        <taxon>Eukaryota</taxon>
        <taxon>Metazoa</taxon>
        <taxon>Spiralia</taxon>
        <taxon>Lophotrochozoa</taxon>
        <taxon>Mollusca</taxon>
        <taxon>Bivalvia</taxon>
        <taxon>Autobranchia</taxon>
        <taxon>Heteroconchia</taxon>
        <taxon>Euheterodonta</taxon>
        <taxon>Imparidentia</taxon>
        <taxon>Neoheterodontei</taxon>
        <taxon>Myida</taxon>
        <taxon>Dreissenoidea</taxon>
        <taxon>Dreissenidae</taxon>
        <taxon>Dreissena</taxon>
    </lineage>
</organism>
<name>A0A9D4I556_DREPO</name>
<evidence type="ECO:0000313" key="1">
    <source>
        <dbReference type="EMBL" id="KAH3750506.1"/>
    </source>
</evidence>
<dbReference type="Proteomes" id="UP000828390">
    <property type="component" value="Unassembled WGS sequence"/>
</dbReference>
<reference evidence="1" key="1">
    <citation type="journal article" date="2019" name="bioRxiv">
        <title>The Genome of the Zebra Mussel, Dreissena polymorpha: A Resource for Invasive Species Research.</title>
        <authorList>
            <person name="McCartney M.A."/>
            <person name="Auch B."/>
            <person name="Kono T."/>
            <person name="Mallez S."/>
            <person name="Zhang Y."/>
            <person name="Obille A."/>
            <person name="Becker A."/>
            <person name="Abrahante J.E."/>
            <person name="Garbe J."/>
            <person name="Badalamenti J.P."/>
            <person name="Herman A."/>
            <person name="Mangelson H."/>
            <person name="Liachko I."/>
            <person name="Sullivan S."/>
            <person name="Sone E.D."/>
            <person name="Koren S."/>
            <person name="Silverstein K.A.T."/>
            <person name="Beckman K.B."/>
            <person name="Gohl D.M."/>
        </authorList>
    </citation>
    <scope>NUCLEOTIDE SEQUENCE</scope>
    <source>
        <strain evidence="1">Duluth1</strain>
        <tissue evidence="1">Whole animal</tissue>
    </source>
</reference>
<gene>
    <name evidence="1" type="ORF">DPMN_185032</name>
</gene>
<comment type="caution">
    <text evidence="1">The sequence shown here is derived from an EMBL/GenBank/DDBJ whole genome shotgun (WGS) entry which is preliminary data.</text>
</comment>
<dbReference type="AlphaFoldDB" id="A0A9D4I556"/>